<accession>A0ABR1JS32</accession>
<dbReference type="EMBL" id="JBANRG010000005">
    <property type="protein sequence ID" value="KAK7466358.1"/>
    <property type="molecule type" value="Genomic_DNA"/>
</dbReference>
<feature type="compositionally biased region" description="Basic and acidic residues" evidence="1">
    <location>
        <begin position="339"/>
        <end position="359"/>
    </location>
</feature>
<evidence type="ECO:0000313" key="2">
    <source>
        <dbReference type="EMBL" id="KAK7466358.1"/>
    </source>
</evidence>
<dbReference type="Proteomes" id="UP001498398">
    <property type="component" value="Unassembled WGS sequence"/>
</dbReference>
<comment type="caution">
    <text evidence="2">The sequence shown here is derived from an EMBL/GenBank/DDBJ whole genome shotgun (WGS) entry which is preliminary data.</text>
</comment>
<feature type="compositionally biased region" description="Pro residues" evidence="1">
    <location>
        <begin position="193"/>
        <end position="203"/>
    </location>
</feature>
<protein>
    <submittedName>
        <fullName evidence="2">Uncharacterized protein</fullName>
    </submittedName>
</protein>
<feature type="compositionally biased region" description="Low complexity" evidence="1">
    <location>
        <begin position="364"/>
        <end position="390"/>
    </location>
</feature>
<gene>
    <name evidence="2" type="ORF">VKT23_005086</name>
</gene>
<keyword evidence="3" id="KW-1185">Reference proteome</keyword>
<reference evidence="2 3" key="1">
    <citation type="submission" date="2024-01" db="EMBL/GenBank/DDBJ databases">
        <title>A draft genome for the cacao thread blight pathogen Marasmiellus scandens.</title>
        <authorList>
            <person name="Baruah I.K."/>
            <person name="Leung J."/>
            <person name="Bukari Y."/>
            <person name="Amoako-Attah I."/>
            <person name="Meinhardt L.W."/>
            <person name="Bailey B.A."/>
            <person name="Cohen S.P."/>
        </authorList>
    </citation>
    <scope>NUCLEOTIDE SEQUENCE [LARGE SCALE GENOMIC DNA]</scope>
    <source>
        <strain evidence="2 3">GH-19</strain>
    </source>
</reference>
<feature type="compositionally biased region" description="Low complexity" evidence="1">
    <location>
        <begin position="182"/>
        <end position="192"/>
    </location>
</feature>
<evidence type="ECO:0000256" key="1">
    <source>
        <dbReference type="SAM" id="MobiDB-lite"/>
    </source>
</evidence>
<feature type="region of interest" description="Disordered" evidence="1">
    <location>
        <begin position="181"/>
        <end position="208"/>
    </location>
</feature>
<evidence type="ECO:0000313" key="3">
    <source>
        <dbReference type="Proteomes" id="UP001498398"/>
    </source>
</evidence>
<proteinExistence type="predicted"/>
<organism evidence="2 3">
    <name type="scientific">Marasmiellus scandens</name>
    <dbReference type="NCBI Taxonomy" id="2682957"/>
    <lineage>
        <taxon>Eukaryota</taxon>
        <taxon>Fungi</taxon>
        <taxon>Dikarya</taxon>
        <taxon>Basidiomycota</taxon>
        <taxon>Agaricomycotina</taxon>
        <taxon>Agaricomycetes</taxon>
        <taxon>Agaricomycetidae</taxon>
        <taxon>Agaricales</taxon>
        <taxon>Marasmiineae</taxon>
        <taxon>Omphalotaceae</taxon>
        <taxon>Marasmiellus</taxon>
    </lineage>
</organism>
<name>A0ABR1JS32_9AGAR</name>
<feature type="region of interest" description="Disordered" evidence="1">
    <location>
        <begin position="328"/>
        <end position="430"/>
    </location>
</feature>
<sequence length="430" mass="48591">MSLDQNLFTLVVSVNKDDPNIVDLTEPSGVIHYRKQRIAGPVYKSEVYDFASQSLLAIATSPSPASKIKMVELYNPTINIELKSTGLLSFKWSFQWEEHKFEWRREECYLIRGEDPPVLVAITKEPVGRLKTQSIQILDYNLMRFDVNDRKGLEIVILTALFIFQDANEFAHLSKEEKRKNSSSSLISSSPSQSPPPPPLPSKPEPKTGVDRIAEMQAIRGEVNEVTVEEEGDVSDYASYCWNLLQDDAMLFVIIRSNTENEVPKVLQVLEETKRIRHRAGLEDDLHQYVVFDTKKKGPKRINLDQPTNDEYTPPQDLHIHLSKIPMPELEPRPSTIHNAKDSNDGKKDGKREKKDSSPRHKSFSSFFGLRSSLSPESSSHVQPHQVHPRQPSPSPSQLNNPFLYAAPPPPPPRHAKEPSSPLLPGAFPS</sequence>